<name>A0A3P7L9Z2_STRVU</name>
<gene>
    <name evidence="1" type="ORF">SVUK_LOCUS10936</name>
</gene>
<proteinExistence type="predicted"/>
<evidence type="ECO:0000313" key="2">
    <source>
        <dbReference type="Proteomes" id="UP000270094"/>
    </source>
</evidence>
<dbReference type="EMBL" id="UYYB01096074">
    <property type="protein sequence ID" value="VDM75938.1"/>
    <property type="molecule type" value="Genomic_DNA"/>
</dbReference>
<accession>A0A3P7L9Z2</accession>
<protein>
    <submittedName>
        <fullName evidence="1">Uncharacterized protein</fullName>
    </submittedName>
</protein>
<reference evidence="1 2" key="1">
    <citation type="submission" date="2018-11" db="EMBL/GenBank/DDBJ databases">
        <authorList>
            <consortium name="Pathogen Informatics"/>
        </authorList>
    </citation>
    <scope>NUCLEOTIDE SEQUENCE [LARGE SCALE GENOMIC DNA]</scope>
</reference>
<sequence length="93" mass="10425">MHSRVSLRPSFWFDIHGVPRNHTGLGDIHVGDVIQCAVFFFFYMLYPRDGLQPYRGAGVTLGVELQSTAEVYPPAVSPKLKRSSTFPVSRMPS</sequence>
<organism evidence="1 2">
    <name type="scientific">Strongylus vulgaris</name>
    <name type="common">Blood worm</name>
    <dbReference type="NCBI Taxonomy" id="40348"/>
    <lineage>
        <taxon>Eukaryota</taxon>
        <taxon>Metazoa</taxon>
        <taxon>Ecdysozoa</taxon>
        <taxon>Nematoda</taxon>
        <taxon>Chromadorea</taxon>
        <taxon>Rhabditida</taxon>
        <taxon>Rhabditina</taxon>
        <taxon>Rhabditomorpha</taxon>
        <taxon>Strongyloidea</taxon>
        <taxon>Strongylidae</taxon>
        <taxon>Strongylus</taxon>
    </lineage>
</organism>
<dbReference type="Proteomes" id="UP000270094">
    <property type="component" value="Unassembled WGS sequence"/>
</dbReference>
<dbReference type="AlphaFoldDB" id="A0A3P7L9Z2"/>
<evidence type="ECO:0000313" key="1">
    <source>
        <dbReference type="EMBL" id="VDM75938.1"/>
    </source>
</evidence>
<keyword evidence="2" id="KW-1185">Reference proteome</keyword>